<dbReference type="SUPFAM" id="SSF55347">
    <property type="entry name" value="Glyceraldehyde-3-phosphate dehydrogenase-like, C-terminal domain"/>
    <property type="match status" value="1"/>
</dbReference>
<dbReference type="AlphaFoldDB" id="A0AAV6WPR6"/>
<dbReference type="GO" id="GO:0006740">
    <property type="term" value="P:NADPH regeneration"/>
    <property type="evidence" value="ECO:0007669"/>
    <property type="project" value="TreeGrafter"/>
</dbReference>
<feature type="domain" description="GFO/IDH/MocA-like oxidoreductase" evidence="3">
    <location>
        <begin position="224"/>
        <end position="334"/>
    </location>
</feature>
<feature type="domain" description="Gfo/Idh/MocA-like oxidoreductase N-terminal" evidence="2">
    <location>
        <begin position="73"/>
        <end position="178"/>
    </location>
</feature>
<comment type="caution">
    <text evidence="4">The sequence shown here is derived from an EMBL/GenBank/DDBJ whole genome shotgun (WGS) entry which is preliminary data.</text>
</comment>
<dbReference type="InterPro" id="IPR000683">
    <property type="entry name" value="Gfo/Idh/MocA-like_OxRdtase_N"/>
</dbReference>
<dbReference type="GO" id="GO:0005737">
    <property type="term" value="C:cytoplasm"/>
    <property type="evidence" value="ECO:0007669"/>
    <property type="project" value="TreeGrafter"/>
</dbReference>
<dbReference type="GO" id="GO:0016491">
    <property type="term" value="F:oxidoreductase activity"/>
    <property type="evidence" value="ECO:0007669"/>
    <property type="project" value="TreeGrafter"/>
</dbReference>
<evidence type="ECO:0000259" key="3">
    <source>
        <dbReference type="Pfam" id="PF22725"/>
    </source>
</evidence>
<organism evidence="4 5">
    <name type="scientific">Buddleja alternifolia</name>
    <dbReference type="NCBI Taxonomy" id="168488"/>
    <lineage>
        <taxon>Eukaryota</taxon>
        <taxon>Viridiplantae</taxon>
        <taxon>Streptophyta</taxon>
        <taxon>Embryophyta</taxon>
        <taxon>Tracheophyta</taxon>
        <taxon>Spermatophyta</taxon>
        <taxon>Magnoliopsida</taxon>
        <taxon>eudicotyledons</taxon>
        <taxon>Gunneridae</taxon>
        <taxon>Pentapetalae</taxon>
        <taxon>asterids</taxon>
        <taxon>lamiids</taxon>
        <taxon>Lamiales</taxon>
        <taxon>Scrophulariaceae</taxon>
        <taxon>Buddlejeae</taxon>
        <taxon>Buddleja</taxon>
    </lineage>
</organism>
<dbReference type="SUPFAM" id="SSF51735">
    <property type="entry name" value="NAD(P)-binding Rossmann-fold domains"/>
    <property type="match status" value="1"/>
</dbReference>
<dbReference type="PANTHER" id="PTHR42840">
    <property type="entry name" value="NAD(P)-BINDING ROSSMANN-FOLD SUPERFAMILY PROTEIN-RELATED"/>
    <property type="match status" value="1"/>
</dbReference>
<gene>
    <name evidence="4" type="ORF">BUALT_Bualt13G0031000</name>
</gene>
<dbReference type="EMBL" id="WHWC01000013">
    <property type="protein sequence ID" value="KAG8370895.1"/>
    <property type="molecule type" value="Genomic_DNA"/>
</dbReference>
<protein>
    <recommendedName>
        <fullName evidence="6">Oxidoreductase</fullName>
    </recommendedName>
</protein>
<dbReference type="Gene3D" id="3.40.50.720">
    <property type="entry name" value="NAD(P)-binding Rossmann-like Domain"/>
    <property type="match status" value="1"/>
</dbReference>
<dbReference type="InterPro" id="IPR036291">
    <property type="entry name" value="NAD(P)-bd_dom_sf"/>
</dbReference>
<dbReference type="Proteomes" id="UP000826271">
    <property type="component" value="Unassembled WGS sequence"/>
</dbReference>
<sequence length="427" mass="47430">MYRKPMKQSFCKYPYETNQATPLHFGTPPPSKLAATTATLHHRSISTFSTPTKCRFAEQAVWGCNHRMERPQIAILGAGIFVRTEYIPRLAEISHLFTLKAIWSRSEESARGVVEIAKKFFPEVECKWGNEGLDEIIKDDSIIAVLVALAAQFQAFLNSSYSVDLSLRLLKGGKHVLQAISEVETALSCYNSLNTTLPYQPIWAVAENYRFERAFVEGTKLMADIGNMVNFQIIVETPMNSSNPYFSSSWRHNFTGGYILDAAVHYVAALRMLAGCEVTSVSALTSHVDTTLPPPDCMSSVIQLENGCSGVLVTVISAKTLKLCWRVVGLKGTLQIDIQKNEDEFGYSVTLFNADGQTKSSNYPFSGVTEELKTFFNDVSRAALKKDENFKAELRISFLEGARDLAVIDAMLESGKKQGAPIQVKKF</sequence>
<dbReference type="GO" id="GO:0000166">
    <property type="term" value="F:nucleotide binding"/>
    <property type="evidence" value="ECO:0007669"/>
    <property type="project" value="InterPro"/>
</dbReference>
<name>A0AAV6WPR6_9LAMI</name>
<evidence type="ECO:0000259" key="2">
    <source>
        <dbReference type="Pfam" id="PF01408"/>
    </source>
</evidence>
<evidence type="ECO:0000313" key="5">
    <source>
        <dbReference type="Proteomes" id="UP000826271"/>
    </source>
</evidence>
<keyword evidence="5" id="KW-1185">Reference proteome</keyword>
<dbReference type="Pfam" id="PF22725">
    <property type="entry name" value="GFO_IDH_MocA_C3"/>
    <property type="match status" value="1"/>
</dbReference>
<dbReference type="InterPro" id="IPR055170">
    <property type="entry name" value="GFO_IDH_MocA-like_dom"/>
</dbReference>
<comment type="similarity">
    <text evidence="1">Belongs to the Gfo/Idh/MocA family.</text>
</comment>
<reference evidence="4" key="1">
    <citation type="submission" date="2019-10" db="EMBL/GenBank/DDBJ databases">
        <authorList>
            <person name="Zhang R."/>
            <person name="Pan Y."/>
            <person name="Wang J."/>
            <person name="Ma R."/>
            <person name="Yu S."/>
        </authorList>
    </citation>
    <scope>NUCLEOTIDE SEQUENCE</scope>
    <source>
        <strain evidence="4">LA-IB0</strain>
        <tissue evidence="4">Leaf</tissue>
    </source>
</reference>
<proteinExistence type="inferred from homology"/>
<accession>A0AAV6WPR6</accession>
<dbReference type="Gene3D" id="3.30.360.10">
    <property type="entry name" value="Dihydrodipicolinate Reductase, domain 2"/>
    <property type="match status" value="1"/>
</dbReference>
<evidence type="ECO:0000256" key="1">
    <source>
        <dbReference type="ARBA" id="ARBA00010928"/>
    </source>
</evidence>
<evidence type="ECO:0008006" key="6">
    <source>
        <dbReference type="Google" id="ProtNLM"/>
    </source>
</evidence>
<evidence type="ECO:0000313" key="4">
    <source>
        <dbReference type="EMBL" id="KAG8370895.1"/>
    </source>
</evidence>
<dbReference type="Pfam" id="PF01408">
    <property type="entry name" value="GFO_IDH_MocA"/>
    <property type="match status" value="1"/>
</dbReference>
<dbReference type="PANTHER" id="PTHR42840:SF5">
    <property type="entry name" value="NAD(P)-BINDING ROSSMANN-FOLD SUPERFAMILY PROTEIN"/>
    <property type="match status" value="1"/>
</dbReference>